<dbReference type="SUPFAM" id="SSF54197">
    <property type="entry name" value="HIT-like"/>
    <property type="match status" value="1"/>
</dbReference>
<keyword evidence="3" id="KW-0548">Nucleotidyltransferase</keyword>
<dbReference type="InterPro" id="IPR036265">
    <property type="entry name" value="HIT-like_sf"/>
</dbReference>
<keyword evidence="3" id="KW-0808">Transferase</keyword>
<dbReference type="Gene3D" id="3.30.428.10">
    <property type="entry name" value="HIT-like"/>
    <property type="match status" value="1"/>
</dbReference>
<evidence type="ECO:0000313" key="3">
    <source>
        <dbReference type="EMBL" id="KYZ75000.1"/>
    </source>
</evidence>
<keyword evidence="4" id="KW-1185">Reference proteome</keyword>
<dbReference type="InterPro" id="IPR049285">
    <property type="entry name" value="DUF4931_C"/>
</dbReference>
<protein>
    <submittedName>
        <fullName evidence="3">Galactose-1-phosphate uridylyltransferase</fullName>
    </submittedName>
</protein>
<dbReference type="GO" id="GO:0016779">
    <property type="term" value="F:nucleotidyltransferase activity"/>
    <property type="evidence" value="ECO:0007669"/>
    <property type="project" value="UniProtKB-KW"/>
</dbReference>
<comment type="caution">
    <text evidence="3">The sequence shown here is derived from an EMBL/GenBank/DDBJ whole genome shotgun (WGS) entry which is preliminary data.</text>
</comment>
<organism evidence="3 4">
    <name type="scientific">Anaerosporomusa subterranea</name>
    <dbReference type="NCBI Taxonomy" id="1794912"/>
    <lineage>
        <taxon>Bacteria</taxon>
        <taxon>Bacillati</taxon>
        <taxon>Bacillota</taxon>
        <taxon>Negativicutes</taxon>
        <taxon>Acetonemataceae</taxon>
        <taxon>Anaerosporomusa</taxon>
    </lineage>
</organism>
<dbReference type="OrthoDB" id="1803128at2"/>
<accession>A0A154BMC6</accession>
<sequence>MKATHLYFNSFIGSQKPENITNQDTACPFCDRNTLVDILDQDGDIILLKNKYPVLEDAVQTVLIETANCGSELSLYPKQHLYRVIRFGIQHWLAMEKDPAFASVIFYKNHGPYSGGTIRHPHMQIVGLRKIDYRKNIKPEYFVGELIDEKRGVTLNLSTLPRIGFFEFNIVGKTLDQLEQTADYIQTIAHYILNHFHRRCKSYNLFFYRVNDSVAIKLTPRFVTSPLFIGYAIPQLPNRLLDVVTEVRSIYF</sequence>
<evidence type="ECO:0000259" key="1">
    <source>
        <dbReference type="Pfam" id="PF16285"/>
    </source>
</evidence>
<evidence type="ECO:0000313" key="4">
    <source>
        <dbReference type="Proteomes" id="UP000076268"/>
    </source>
</evidence>
<dbReference type="InterPro" id="IPR046322">
    <property type="entry name" value="DUF4931"/>
</dbReference>
<dbReference type="PIRSF" id="PIRSF031505">
    <property type="entry name" value="GalT_short"/>
    <property type="match status" value="1"/>
</dbReference>
<feature type="domain" description="DUF4931" evidence="2">
    <location>
        <begin position="135"/>
        <end position="252"/>
    </location>
</feature>
<proteinExistence type="predicted"/>
<dbReference type="STRING" id="1794912.AXX12_15590"/>
<feature type="domain" description="DUF4931" evidence="1">
    <location>
        <begin position="8"/>
        <end position="131"/>
    </location>
</feature>
<dbReference type="RefSeq" id="WP_066245555.1">
    <property type="nucleotide sequence ID" value="NZ_LSGP01000026.1"/>
</dbReference>
<dbReference type="Proteomes" id="UP000076268">
    <property type="component" value="Unassembled WGS sequence"/>
</dbReference>
<evidence type="ECO:0000259" key="2">
    <source>
        <dbReference type="Pfam" id="PF20956"/>
    </source>
</evidence>
<dbReference type="AlphaFoldDB" id="A0A154BMC6"/>
<dbReference type="Pfam" id="PF20956">
    <property type="entry name" value="DUF4931_C"/>
    <property type="match status" value="1"/>
</dbReference>
<dbReference type="EMBL" id="LSGP01000026">
    <property type="protein sequence ID" value="KYZ75000.1"/>
    <property type="molecule type" value="Genomic_DNA"/>
</dbReference>
<dbReference type="InterPro" id="IPR012361">
    <property type="entry name" value="GalT_short"/>
</dbReference>
<reference evidence="3 4" key="1">
    <citation type="submission" date="2016-02" db="EMBL/GenBank/DDBJ databases">
        <title>Anaerosporomusa subterraneum gen. nov., sp. nov., a spore-forming obligate anaerobe isolated from saprolite.</title>
        <authorList>
            <person name="Choi J.K."/>
            <person name="Shah M."/>
            <person name="Yee N."/>
        </authorList>
    </citation>
    <scope>NUCLEOTIDE SEQUENCE [LARGE SCALE GENOMIC DNA]</scope>
    <source>
        <strain evidence="3 4">RU4</strain>
    </source>
</reference>
<name>A0A154BMC6_ANASB</name>
<dbReference type="Pfam" id="PF16285">
    <property type="entry name" value="DUF4931_N"/>
    <property type="match status" value="1"/>
</dbReference>
<gene>
    <name evidence="3" type="ORF">AXX12_15590</name>
</gene>